<dbReference type="AlphaFoldDB" id="A0A7J6TE97"/>
<dbReference type="InterPro" id="IPR021836">
    <property type="entry name" value="DUF3429"/>
</dbReference>
<name>A0A7J6TE97_PEROL</name>
<reference evidence="2 3" key="1">
    <citation type="submission" date="2020-04" db="EMBL/GenBank/DDBJ databases">
        <title>Perkinsus olseni comparative genomics.</title>
        <authorList>
            <person name="Bogema D.R."/>
        </authorList>
    </citation>
    <scope>NUCLEOTIDE SEQUENCE [LARGE SCALE GENOMIC DNA]</scope>
    <source>
        <strain evidence="2 3">ATCC PRA-207</strain>
    </source>
</reference>
<feature type="transmembrane region" description="Helical" evidence="1">
    <location>
        <begin position="175"/>
        <end position="194"/>
    </location>
</feature>
<evidence type="ECO:0000313" key="3">
    <source>
        <dbReference type="Proteomes" id="UP000553632"/>
    </source>
</evidence>
<sequence length="269" mass="30679">MLLRQAQCRHLTLRTVVSQLSQARGFANLTRKQLRKQQKLGLDKPVGQETKLVESDWKDAWTENLPRWAQKRRDYVDRIQIPASWKWWGVLSLTPLLCAAFAVHMIPALTEDSSQTRTKTGRYWMQDKSDDEIARHVLSACVHYTSCLLVAAGAPHWGLEAARYAIPLRNTEYNMLYGVFRFGLPAVPIALAVVTSRMATDVPREALTHLMMGFVGVAIFDCCARVFSIVPRWWLWFRLPYTGAVMSGMAILLLSERNLLIGKDSQLEF</sequence>
<dbReference type="PANTHER" id="PTHR15887">
    <property type="entry name" value="TRANSMEMBRANE PROTEIN 69"/>
    <property type="match status" value="1"/>
</dbReference>
<accession>A0A7J6TE97</accession>
<keyword evidence="1" id="KW-0472">Membrane</keyword>
<keyword evidence="1" id="KW-0812">Transmembrane</keyword>
<protein>
    <submittedName>
        <fullName evidence="2">Uncharacterized protein</fullName>
    </submittedName>
</protein>
<keyword evidence="3" id="KW-1185">Reference proteome</keyword>
<feature type="transmembrane region" description="Helical" evidence="1">
    <location>
        <begin position="87"/>
        <end position="106"/>
    </location>
</feature>
<organism evidence="2 3">
    <name type="scientific">Perkinsus olseni</name>
    <name type="common">Perkinsus atlanticus</name>
    <dbReference type="NCBI Taxonomy" id="32597"/>
    <lineage>
        <taxon>Eukaryota</taxon>
        <taxon>Sar</taxon>
        <taxon>Alveolata</taxon>
        <taxon>Perkinsozoa</taxon>
        <taxon>Perkinsea</taxon>
        <taxon>Perkinsida</taxon>
        <taxon>Perkinsidae</taxon>
        <taxon>Perkinsus</taxon>
    </lineage>
</organism>
<dbReference type="PANTHER" id="PTHR15887:SF1">
    <property type="entry name" value="TRANSMEMBRANE PROTEIN 69"/>
    <property type="match status" value="1"/>
</dbReference>
<dbReference type="Pfam" id="PF11911">
    <property type="entry name" value="DUF3429"/>
    <property type="match status" value="1"/>
</dbReference>
<evidence type="ECO:0000313" key="2">
    <source>
        <dbReference type="EMBL" id="KAF4743072.1"/>
    </source>
</evidence>
<dbReference type="Proteomes" id="UP000553632">
    <property type="component" value="Unassembled WGS sequence"/>
</dbReference>
<feature type="transmembrane region" description="Helical" evidence="1">
    <location>
        <begin position="233"/>
        <end position="254"/>
    </location>
</feature>
<keyword evidence="1" id="KW-1133">Transmembrane helix</keyword>
<feature type="transmembrane region" description="Helical" evidence="1">
    <location>
        <begin position="206"/>
        <end position="227"/>
    </location>
</feature>
<dbReference type="EMBL" id="JABANO010011687">
    <property type="protein sequence ID" value="KAF4743072.1"/>
    <property type="molecule type" value="Genomic_DNA"/>
</dbReference>
<proteinExistence type="predicted"/>
<gene>
    <name evidence="2" type="ORF">FOZ63_030279</name>
</gene>
<comment type="caution">
    <text evidence="2">The sequence shown here is derived from an EMBL/GenBank/DDBJ whole genome shotgun (WGS) entry which is preliminary data.</text>
</comment>
<evidence type="ECO:0000256" key="1">
    <source>
        <dbReference type="SAM" id="Phobius"/>
    </source>
</evidence>